<organism evidence="2 3">
    <name type="scientific">Shewanella cyperi</name>
    <dbReference type="NCBI Taxonomy" id="2814292"/>
    <lineage>
        <taxon>Bacteria</taxon>
        <taxon>Pseudomonadati</taxon>
        <taxon>Pseudomonadota</taxon>
        <taxon>Gammaproteobacteria</taxon>
        <taxon>Alteromonadales</taxon>
        <taxon>Shewanellaceae</taxon>
        <taxon>Shewanella</taxon>
    </lineage>
</organism>
<evidence type="ECO:0000313" key="2">
    <source>
        <dbReference type="EMBL" id="QSX28729.1"/>
    </source>
</evidence>
<proteinExistence type="predicted"/>
<gene>
    <name evidence="2" type="ORF">JYB88_10580</name>
</gene>
<feature type="chain" id="PRO_5037271323" evidence="1">
    <location>
        <begin position="32"/>
        <end position="218"/>
    </location>
</feature>
<protein>
    <submittedName>
        <fullName evidence="2">Uncharacterized protein</fullName>
    </submittedName>
</protein>
<name>A0A974XI00_9GAMM</name>
<reference evidence="2 3" key="1">
    <citation type="submission" date="2021-03" db="EMBL/GenBank/DDBJ databases">
        <title>Novel species identification of genus Shewanella.</title>
        <authorList>
            <person name="Liu G."/>
            <person name="Zhang Q."/>
        </authorList>
    </citation>
    <scope>NUCLEOTIDE SEQUENCE [LARGE SCALE GENOMIC DNA]</scope>
    <source>
        <strain evidence="2 3">FJAT-53726</strain>
    </source>
</reference>
<evidence type="ECO:0000313" key="3">
    <source>
        <dbReference type="Proteomes" id="UP000663281"/>
    </source>
</evidence>
<dbReference type="RefSeq" id="WP_207324100.1">
    <property type="nucleotide sequence ID" value="NZ_CP071504.1"/>
</dbReference>
<dbReference type="AlphaFoldDB" id="A0A974XI00"/>
<sequence>MNTRFNIPRRLNMLLASLLSAGLLLSQASCAAPSQVPDGSQQEQTHVRVVLDGNVTEVDFSDDELKDSAVIDNKLGALPDEQRQKVGRLLKRMGEGKMPGMDPEFDKKLETLQAEMEERQKVIEFHTKEFEQRIESKARELEERGHQIELLVQAHMPDEVLEWDDEDGMELEITRGDKQDGRRVFQIRHHDVTEALLDMLKHNKLTEEQKAKLREALN</sequence>
<dbReference type="KEGG" id="scyp:JYB88_10580"/>
<accession>A0A974XI00</accession>
<keyword evidence="1" id="KW-0732">Signal</keyword>
<evidence type="ECO:0000256" key="1">
    <source>
        <dbReference type="SAM" id="SignalP"/>
    </source>
</evidence>
<dbReference type="Proteomes" id="UP000663281">
    <property type="component" value="Chromosome"/>
</dbReference>
<dbReference type="EMBL" id="CP071504">
    <property type="protein sequence ID" value="QSX28729.1"/>
    <property type="molecule type" value="Genomic_DNA"/>
</dbReference>
<keyword evidence="3" id="KW-1185">Reference proteome</keyword>
<feature type="signal peptide" evidence="1">
    <location>
        <begin position="1"/>
        <end position="31"/>
    </location>
</feature>